<protein>
    <submittedName>
        <fullName evidence="1">Uncharacterized protein</fullName>
    </submittedName>
</protein>
<organism evidence="1 2">
    <name type="scientific">Symbiodinium microadriaticum</name>
    <name type="common">Dinoflagellate</name>
    <name type="synonym">Zooxanthella microadriatica</name>
    <dbReference type="NCBI Taxonomy" id="2951"/>
    <lineage>
        <taxon>Eukaryota</taxon>
        <taxon>Sar</taxon>
        <taxon>Alveolata</taxon>
        <taxon>Dinophyceae</taxon>
        <taxon>Suessiales</taxon>
        <taxon>Symbiodiniaceae</taxon>
        <taxon>Symbiodinium</taxon>
    </lineage>
</organism>
<sequence length="215" mass="23219">MGASAGYGQAVHNSKCAMHKLGIQVLPSPDMMAIMGAKDALCKVAMLSIGSEDMLAYYTAHEFASGFKQSLAFQLRGIKQNRGSSCEGIWTTKRQPGSSCTSHDVMAFMDSKEMLCSGRVANIGLKDTPVQFSIIRGVCEWLQEVAGIPAARHQAEQMLVRTDTLCKVAMLHIGLEDMLAHFTVAAGFKKALAFQPRGIKKSRSSSGVRSDDASR</sequence>
<dbReference type="EMBL" id="LSRX01000779">
    <property type="protein sequence ID" value="OLP89065.1"/>
    <property type="molecule type" value="Genomic_DNA"/>
</dbReference>
<dbReference type="AlphaFoldDB" id="A0A1Q9D1P0"/>
<dbReference type="OrthoDB" id="409745at2759"/>
<name>A0A1Q9D1P0_SYMMI</name>
<proteinExistence type="predicted"/>
<evidence type="ECO:0000313" key="2">
    <source>
        <dbReference type="Proteomes" id="UP000186817"/>
    </source>
</evidence>
<evidence type="ECO:0000313" key="1">
    <source>
        <dbReference type="EMBL" id="OLP89065.1"/>
    </source>
</evidence>
<accession>A0A1Q9D1P0</accession>
<gene>
    <name evidence="1" type="ORF">AK812_SmicGene29525</name>
</gene>
<dbReference type="Proteomes" id="UP000186817">
    <property type="component" value="Unassembled WGS sequence"/>
</dbReference>
<comment type="caution">
    <text evidence="1">The sequence shown here is derived from an EMBL/GenBank/DDBJ whole genome shotgun (WGS) entry which is preliminary data.</text>
</comment>
<reference evidence="1 2" key="1">
    <citation type="submission" date="2016-02" db="EMBL/GenBank/DDBJ databases">
        <title>Genome analysis of coral dinoflagellate symbionts highlights evolutionary adaptations to a symbiotic lifestyle.</title>
        <authorList>
            <person name="Aranda M."/>
            <person name="Li Y."/>
            <person name="Liew Y.J."/>
            <person name="Baumgarten S."/>
            <person name="Simakov O."/>
            <person name="Wilson M."/>
            <person name="Piel J."/>
            <person name="Ashoor H."/>
            <person name="Bougouffa S."/>
            <person name="Bajic V.B."/>
            <person name="Ryu T."/>
            <person name="Ravasi T."/>
            <person name="Bayer T."/>
            <person name="Micklem G."/>
            <person name="Kim H."/>
            <person name="Bhak J."/>
            <person name="Lajeunesse T.C."/>
            <person name="Voolstra C.R."/>
        </authorList>
    </citation>
    <scope>NUCLEOTIDE SEQUENCE [LARGE SCALE GENOMIC DNA]</scope>
    <source>
        <strain evidence="1 2">CCMP2467</strain>
    </source>
</reference>
<keyword evidence="2" id="KW-1185">Reference proteome</keyword>